<feature type="domain" description="RING-type" evidence="6">
    <location>
        <begin position="11"/>
        <end position="61"/>
    </location>
</feature>
<feature type="coiled-coil region" evidence="5">
    <location>
        <begin position="222"/>
        <end position="256"/>
    </location>
</feature>
<reference evidence="7 8" key="1">
    <citation type="journal article" date="2019" name="Nat. Ecol. Evol.">
        <title>Megaphylogeny resolves global patterns of mushroom evolution.</title>
        <authorList>
            <person name="Varga T."/>
            <person name="Krizsan K."/>
            <person name="Foldi C."/>
            <person name="Dima B."/>
            <person name="Sanchez-Garcia M."/>
            <person name="Sanchez-Ramirez S."/>
            <person name="Szollosi G.J."/>
            <person name="Szarkandi J.G."/>
            <person name="Papp V."/>
            <person name="Albert L."/>
            <person name="Andreopoulos W."/>
            <person name="Angelini C."/>
            <person name="Antonin V."/>
            <person name="Barry K.W."/>
            <person name="Bougher N.L."/>
            <person name="Buchanan P."/>
            <person name="Buyck B."/>
            <person name="Bense V."/>
            <person name="Catcheside P."/>
            <person name="Chovatia M."/>
            <person name="Cooper J."/>
            <person name="Damon W."/>
            <person name="Desjardin D."/>
            <person name="Finy P."/>
            <person name="Geml J."/>
            <person name="Haridas S."/>
            <person name="Hughes K."/>
            <person name="Justo A."/>
            <person name="Karasinski D."/>
            <person name="Kautmanova I."/>
            <person name="Kiss B."/>
            <person name="Kocsube S."/>
            <person name="Kotiranta H."/>
            <person name="LaButti K.M."/>
            <person name="Lechner B.E."/>
            <person name="Liimatainen K."/>
            <person name="Lipzen A."/>
            <person name="Lukacs Z."/>
            <person name="Mihaltcheva S."/>
            <person name="Morgado L.N."/>
            <person name="Niskanen T."/>
            <person name="Noordeloos M.E."/>
            <person name="Ohm R.A."/>
            <person name="Ortiz-Santana B."/>
            <person name="Ovrebo C."/>
            <person name="Racz N."/>
            <person name="Riley R."/>
            <person name="Savchenko A."/>
            <person name="Shiryaev A."/>
            <person name="Soop K."/>
            <person name="Spirin V."/>
            <person name="Szebenyi C."/>
            <person name="Tomsovsky M."/>
            <person name="Tulloss R.E."/>
            <person name="Uehling J."/>
            <person name="Grigoriev I.V."/>
            <person name="Vagvolgyi C."/>
            <person name="Papp T."/>
            <person name="Martin F.M."/>
            <person name="Miettinen O."/>
            <person name="Hibbett D.S."/>
            <person name="Nagy L.G."/>
        </authorList>
    </citation>
    <scope>NUCLEOTIDE SEQUENCE [LARGE SCALE GENOMIC DNA]</scope>
    <source>
        <strain evidence="7 8">CBS 166.37</strain>
    </source>
</reference>
<evidence type="ECO:0000256" key="5">
    <source>
        <dbReference type="SAM" id="Coils"/>
    </source>
</evidence>
<keyword evidence="1" id="KW-0479">Metal-binding</keyword>
<dbReference type="PROSITE" id="PS50089">
    <property type="entry name" value="ZF_RING_2"/>
    <property type="match status" value="1"/>
</dbReference>
<evidence type="ECO:0000256" key="4">
    <source>
        <dbReference type="PROSITE-ProRule" id="PRU00175"/>
    </source>
</evidence>
<evidence type="ECO:0000256" key="3">
    <source>
        <dbReference type="ARBA" id="ARBA00022833"/>
    </source>
</evidence>
<dbReference type="OrthoDB" id="6105938at2759"/>
<dbReference type="Pfam" id="PF14634">
    <property type="entry name" value="zf-RING_5"/>
    <property type="match status" value="1"/>
</dbReference>
<dbReference type="AlphaFoldDB" id="A0A5C3LWI0"/>
<dbReference type="PROSITE" id="PS00518">
    <property type="entry name" value="ZF_RING_1"/>
    <property type="match status" value="1"/>
</dbReference>
<dbReference type="InterPro" id="IPR017907">
    <property type="entry name" value="Znf_RING_CS"/>
</dbReference>
<evidence type="ECO:0000256" key="2">
    <source>
        <dbReference type="ARBA" id="ARBA00022771"/>
    </source>
</evidence>
<sequence>MPLIIHPSSQCDVCWGSYTCESADDSPHAIQCGHVFCRTCIVNLSPADPHSSTPPICPLCRLVFTRDGANKLHVGLPTGTEVSGTGVNIGAGTSTSQSSNSAQMSLLKELAVSWEKHPIEVEILLDEVEEWLASNSGEVAIPVRSARDALIEYHRLKLVEAEKVDSLFDNEFVFRQQTSSPLGGDDTSDEETRIAMEESLLSARRQSEPVLALEEDTRQAIEASLRSEVQSLQMEVEKQKTEVERLRRELEHSKRTSSHLLGYLFA</sequence>
<evidence type="ECO:0000313" key="7">
    <source>
        <dbReference type="EMBL" id="TFK36278.1"/>
    </source>
</evidence>
<dbReference type="InterPro" id="IPR013083">
    <property type="entry name" value="Znf_RING/FYVE/PHD"/>
</dbReference>
<proteinExistence type="predicted"/>
<protein>
    <recommendedName>
        <fullName evidence="6">RING-type domain-containing protein</fullName>
    </recommendedName>
</protein>
<dbReference type="InterPro" id="IPR001841">
    <property type="entry name" value="Znf_RING"/>
</dbReference>
<gene>
    <name evidence="7" type="ORF">BDQ12DRAFT_687136</name>
</gene>
<evidence type="ECO:0000313" key="8">
    <source>
        <dbReference type="Proteomes" id="UP000308652"/>
    </source>
</evidence>
<keyword evidence="5" id="KW-0175">Coiled coil</keyword>
<evidence type="ECO:0000259" key="6">
    <source>
        <dbReference type="PROSITE" id="PS50089"/>
    </source>
</evidence>
<organism evidence="7 8">
    <name type="scientific">Crucibulum laeve</name>
    <dbReference type="NCBI Taxonomy" id="68775"/>
    <lineage>
        <taxon>Eukaryota</taxon>
        <taxon>Fungi</taxon>
        <taxon>Dikarya</taxon>
        <taxon>Basidiomycota</taxon>
        <taxon>Agaricomycotina</taxon>
        <taxon>Agaricomycetes</taxon>
        <taxon>Agaricomycetidae</taxon>
        <taxon>Agaricales</taxon>
        <taxon>Agaricineae</taxon>
        <taxon>Nidulariaceae</taxon>
        <taxon>Crucibulum</taxon>
    </lineage>
</organism>
<dbReference type="SMART" id="SM00184">
    <property type="entry name" value="RING"/>
    <property type="match status" value="1"/>
</dbReference>
<keyword evidence="2 4" id="KW-0863">Zinc-finger</keyword>
<evidence type="ECO:0000256" key="1">
    <source>
        <dbReference type="ARBA" id="ARBA00022723"/>
    </source>
</evidence>
<dbReference type="EMBL" id="ML213615">
    <property type="protein sequence ID" value="TFK36278.1"/>
    <property type="molecule type" value="Genomic_DNA"/>
</dbReference>
<dbReference type="Proteomes" id="UP000308652">
    <property type="component" value="Unassembled WGS sequence"/>
</dbReference>
<name>A0A5C3LWI0_9AGAR</name>
<dbReference type="SUPFAM" id="SSF57850">
    <property type="entry name" value="RING/U-box"/>
    <property type="match status" value="1"/>
</dbReference>
<dbReference type="STRING" id="68775.A0A5C3LWI0"/>
<keyword evidence="3" id="KW-0862">Zinc</keyword>
<dbReference type="Gene3D" id="3.30.40.10">
    <property type="entry name" value="Zinc/RING finger domain, C3HC4 (zinc finger)"/>
    <property type="match status" value="1"/>
</dbReference>
<dbReference type="GO" id="GO:0008270">
    <property type="term" value="F:zinc ion binding"/>
    <property type="evidence" value="ECO:0007669"/>
    <property type="project" value="UniProtKB-KW"/>
</dbReference>
<keyword evidence="8" id="KW-1185">Reference proteome</keyword>
<accession>A0A5C3LWI0</accession>